<comment type="caution">
    <text evidence="1">The sequence shown here is derived from an EMBL/GenBank/DDBJ whole genome shotgun (WGS) entry which is preliminary data.</text>
</comment>
<dbReference type="EMBL" id="JAHDYR010000053">
    <property type="protein sequence ID" value="KAG9391500.1"/>
    <property type="molecule type" value="Genomic_DNA"/>
</dbReference>
<organism evidence="1 2">
    <name type="scientific">Carpediemonas membranifera</name>
    <dbReference type="NCBI Taxonomy" id="201153"/>
    <lineage>
        <taxon>Eukaryota</taxon>
        <taxon>Metamonada</taxon>
        <taxon>Carpediemonas-like organisms</taxon>
        <taxon>Carpediemonas</taxon>
    </lineage>
</organism>
<reference evidence="1" key="1">
    <citation type="submission" date="2021-05" db="EMBL/GenBank/DDBJ databases">
        <title>A free-living protist that lacks canonical eukaryotic 1 DNA replication and segregation systems.</title>
        <authorList>
            <person name="Salas-Leiva D.E."/>
            <person name="Tromer E.C."/>
            <person name="Curtis B.A."/>
            <person name="Jerlstrom-Hultqvist J."/>
            <person name="Kolisko M."/>
            <person name="Yi Z."/>
            <person name="Salas-Leiva J.S."/>
            <person name="Gallot-Lavallee L."/>
            <person name="Kops G.J.P.L."/>
            <person name="Archibald J.M."/>
            <person name="Simpson A.G.B."/>
            <person name="Roger A.J."/>
        </authorList>
    </citation>
    <scope>NUCLEOTIDE SEQUENCE</scope>
    <source>
        <strain evidence="1">BICM</strain>
    </source>
</reference>
<protein>
    <submittedName>
        <fullName evidence="1">Uncharacterized protein</fullName>
    </submittedName>
</protein>
<dbReference type="AlphaFoldDB" id="A0A8J6AU11"/>
<accession>A0A8J6AU11</accession>
<sequence length="218" mass="24501">MESVRESFVLHSWPDKRETGGFLGKMKPETVHRLDRIWDRDGDKKVADHVKECRRCGRYFSPGTSHQQLLTHARKCELRMAVMPAAKRARMENGYGDTFTHNSMGRAAMMAQIPEPIGHIDEHSSDPLQQRLNALSRKEHQVYQLAKAKEVDEPMSAAYARTLAYLRVIQTGIGDIFQQQHACLTVTDAVHVQDKDPGPVPGQFVVPPVIGSVLTAPH</sequence>
<proteinExistence type="predicted"/>
<gene>
    <name evidence="1" type="ORF">J8273_6262</name>
</gene>
<name>A0A8J6AU11_9EUKA</name>
<evidence type="ECO:0000313" key="1">
    <source>
        <dbReference type="EMBL" id="KAG9391500.1"/>
    </source>
</evidence>
<dbReference type="Proteomes" id="UP000717585">
    <property type="component" value="Unassembled WGS sequence"/>
</dbReference>
<evidence type="ECO:0000313" key="2">
    <source>
        <dbReference type="Proteomes" id="UP000717585"/>
    </source>
</evidence>
<keyword evidence="2" id="KW-1185">Reference proteome</keyword>